<dbReference type="STRING" id="145388.A0A0D2MGF5"/>
<dbReference type="KEGG" id="mng:MNEG_8138"/>
<proteinExistence type="predicted"/>
<dbReference type="InterPro" id="IPR004839">
    <property type="entry name" value="Aminotransferase_I/II_large"/>
</dbReference>
<dbReference type="Gene3D" id="3.40.640.10">
    <property type="entry name" value="Type I PLP-dependent aspartate aminotransferase-like (Major domain)"/>
    <property type="match status" value="1"/>
</dbReference>
<dbReference type="InterPro" id="IPR050478">
    <property type="entry name" value="Ethylene_sulfur-biosynth"/>
</dbReference>
<dbReference type="PANTHER" id="PTHR43795">
    <property type="entry name" value="BIFUNCTIONAL ASPARTATE AMINOTRANSFERASE AND GLUTAMATE/ASPARTATE-PREPHENATE AMINOTRANSFERASE-RELATED"/>
    <property type="match status" value="1"/>
</dbReference>
<dbReference type="SUPFAM" id="SSF53383">
    <property type="entry name" value="PLP-dependent transferases"/>
    <property type="match status" value="1"/>
</dbReference>
<organism evidence="3 4">
    <name type="scientific">Monoraphidium neglectum</name>
    <dbReference type="NCBI Taxonomy" id="145388"/>
    <lineage>
        <taxon>Eukaryota</taxon>
        <taxon>Viridiplantae</taxon>
        <taxon>Chlorophyta</taxon>
        <taxon>core chlorophytes</taxon>
        <taxon>Chlorophyceae</taxon>
        <taxon>CS clade</taxon>
        <taxon>Sphaeropleales</taxon>
        <taxon>Selenastraceae</taxon>
        <taxon>Monoraphidium</taxon>
    </lineage>
</organism>
<dbReference type="RefSeq" id="XP_013898841.1">
    <property type="nucleotide sequence ID" value="XM_014043387.1"/>
</dbReference>
<evidence type="ECO:0000313" key="4">
    <source>
        <dbReference type="Proteomes" id="UP000054498"/>
    </source>
</evidence>
<dbReference type="OrthoDB" id="691673at2759"/>
<keyword evidence="4" id="KW-1185">Reference proteome</keyword>
<dbReference type="GO" id="GO:0008483">
    <property type="term" value="F:transaminase activity"/>
    <property type="evidence" value="ECO:0007669"/>
    <property type="project" value="TreeGrafter"/>
</dbReference>
<gene>
    <name evidence="3" type="ORF">MNEG_8138</name>
</gene>
<evidence type="ECO:0000313" key="3">
    <source>
        <dbReference type="EMBL" id="KIY99821.1"/>
    </source>
</evidence>
<dbReference type="InterPro" id="IPR015424">
    <property type="entry name" value="PyrdxlP-dep_Trfase"/>
</dbReference>
<dbReference type="EMBL" id="KK101734">
    <property type="protein sequence ID" value="KIY99821.1"/>
    <property type="molecule type" value="Genomic_DNA"/>
</dbReference>
<feature type="domain" description="Aminotransferase class I/classII large" evidence="2">
    <location>
        <begin position="72"/>
        <end position="424"/>
    </location>
</feature>
<dbReference type="Proteomes" id="UP000054498">
    <property type="component" value="Unassembled WGS sequence"/>
</dbReference>
<protein>
    <recommendedName>
        <fullName evidence="2">Aminotransferase class I/classII large domain-containing protein</fullName>
    </recommendedName>
</protein>
<dbReference type="PRINTS" id="PR00753">
    <property type="entry name" value="ACCSYNTHASE"/>
</dbReference>
<keyword evidence="1" id="KW-0663">Pyridoxal phosphate</keyword>
<evidence type="ECO:0000259" key="2">
    <source>
        <dbReference type="Pfam" id="PF00155"/>
    </source>
</evidence>
<dbReference type="Pfam" id="PF00155">
    <property type="entry name" value="Aminotran_1_2"/>
    <property type="match status" value="1"/>
</dbReference>
<accession>A0A0D2MGF5</accession>
<dbReference type="GO" id="GO:0030170">
    <property type="term" value="F:pyridoxal phosphate binding"/>
    <property type="evidence" value="ECO:0007669"/>
    <property type="project" value="InterPro"/>
</dbReference>
<dbReference type="GO" id="GO:0006520">
    <property type="term" value="P:amino acid metabolic process"/>
    <property type="evidence" value="ECO:0007669"/>
    <property type="project" value="TreeGrafter"/>
</dbReference>
<dbReference type="AlphaFoldDB" id="A0A0D2MGF5"/>
<dbReference type="InterPro" id="IPR015422">
    <property type="entry name" value="PyrdxlP-dep_Trfase_small"/>
</dbReference>
<dbReference type="Gene3D" id="3.90.1150.10">
    <property type="entry name" value="Aspartate Aminotransferase, domain 1"/>
    <property type="match status" value="1"/>
</dbReference>
<dbReference type="InterPro" id="IPR015421">
    <property type="entry name" value="PyrdxlP-dep_Trfase_major"/>
</dbReference>
<name>A0A0D2MGF5_9CHLO</name>
<dbReference type="CDD" id="cd00609">
    <property type="entry name" value="AAT_like"/>
    <property type="match status" value="1"/>
</dbReference>
<sequence length="443" mass="47148">MAEDAPNFLAPRAMGALRPALSYGAAFVSLKAQGLWSEDEPDGSIVLGVAENKISSDVLYARIRELGPFPPELLTYQAWRGLPELGLALKAMLESTFMKGVNVDPEHLTCAAGAGAVVDLLFHCITSPGDGVLIVAPYYPAFDNDLTVRNGTVPVPVHLHPDKGPLAAQLDAARAASEAKGVPIKALLLSNPSNPLGTVAPEAELRELLGWCLSNSLHFVSDEIYALSIFKEGGPAFVSAAQLAAREAAGMKGGERARDLVHVIFGMSKDFCASGLRLGCLHSRNVSLNAALCNLAYFALPAASVQWLFATLLADAKFLASFVAENNRRLAHSYDLLTGALASAEDGPVPFAPATAAMFLWVDLRAGLRAPTWEEEESLWSHMVEAKRLLLTPGRACHAEAPGFFRICWAWMPAEALPVAAARIKAAVREHKARPGAAGADLN</sequence>
<dbReference type="PANTHER" id="PTHR43795:SF39">
    <property type="entry name" value="AMINOTRANSFERASE CLASS I_CLASSII DOMAIN-CONTAINING PROTEIN"/>
    <property type="match status" value="1"/>
</dbReference>
<evidence type="ECO:0000256" key="1">
    <source>
        <dbReference type="ARBA" id="ARBA00022898"/>
    </source>
</evidence>
<reference evidence="3 4" key="1">
    <citation type="journal article" date="2013" name="BMC Genomics">
        <title>Reconstruction of the lipid metabolism for the microalga Monoraphidium neglectum from its genome sequence reveals characteristics suitable for biofuel production.</title>
        <authorList>
            <person name="Bogen C."/>
            <person name="Al-Dilaimi A."/>
            <person name="Albersmeier A."/>
            <person name="Wichmann J."/>
            <person name="Grundmann M."/>
            <person name="Rupp O."/>
            <person name="Lauersen K.J."/>
            <person name="Blifernez-Klassen O."/>
            <person name="Kalinowski J."/>
            <person name="Goesmann A."/>
            <person name="Mussgnug J.H."/>
            <person name="Kruse O."/>
        </authorList>
    </citation>
    <scope>NUCLEOTIDE SEQUENCE [LARGE SCALE GENOMIC DNA]</scope>
    <source>
        <strain evidence="3 4">SAG 48.87</strain>
    </source>
</reference>
<dbReference type="GeneID" id="25741014"/>